<dbReference type="PROSITE" id="PS50003">
    <property type="entry name" value="PH_DOMAIN"/>
    <property type="match status" value="2"/>
</dbReference>
<dbReference type="SUPFAM" id="SSF50729">
    <property type="entry name" value="PH domain-like"/>
    <property type="match status" value="2"/>
</dbReference>
<evidence type="ECO:0000256" key="2">
    <source>
        <dbReference type="ARBA" id="ARBA00022737"/>
    </source>
</evidence>
<evidence type="ECO:0000313" key="7">
    <source>
        <dbReference type="Proteomes" id="UP001211065"/>
    </source>
</evidence>
<gene>
    <name evidence="6" type="primary">CORO2B_3</name>
    <name evidence="6" type="ORF">HK099_008353</name>
</gene>
<dbReference type="GO" id="GO:0015629">
    <property type="term" value="C:actin cytoskeleton"/>
    <property type="evidence" value="ECO:0007669"/>
    <property type="project" value="TreeGrafter"/>
</dbReference>
<evidence type="ECO:0000313" key="6">
    <source>
        <dbReference type="EMBL" id="KAJ3210183.1"/>
    </source>
</evidence>
<dbReference type="CDD" id="cd11293">
    <property type="entry name" value="gelsolin_S4_like"/>
    <property type="match status" value="1"/>
</dbReference>
<dbReference type="Proteomes" id="UP001211065">
    <property type="component" value="Unassembled WGS sequence"/>
</dbReference>
<dbReference type="SUPFAM" id="SSF55753">
    <property type="entry name" value="Actin depolymerizing proteins"/>
    <property type="match status" value="5"/>
</dbReference>
<name>A0AAD5TXH8_9FUNG</name>
<keyword evidence="1 3" id="KW-0853">WD repeat</keyword>
<feature type="repeat" description="WD" evidence="3">
    <location>
        <begin position="135"/>
        <end position="177"/>
    </location>
</feature>
<dbReference type="Gene3D" id="2.130.10.10">
    <property type="entry name" value="YVTN repeat-like/Quinoprotein amine dehydrogenase"/>
    <property type="match status" value="1"/>
</dbReference>
<evidence type="ECO:0000256" key="3">
    <source>
        <dbReference type="PROSITE-ProRule" id="PRU00221"/>
    </source>
</evidence>
<dbReference type="EMBL" id="JADGJW010000904">
    <property type="protein sequence ID" value="KAJ3210183.1"/>
    <property type="molecule type" value="Genomic_DNA"/>
</dbReference>
<dbReference type="InterPro" id="IPR029006">
    <property type="entry name" value="ADF-H/Gelsolin-like_dom_sf"/>
</dbReference>
<dbReference type="Pfam" id="PF02209">
    <property type="entry name" value="VHP"/>
    <property type="match status" value="1"/>
</dbReference>
<dbReference type="InterPro" id="IPR011993">
    <property type="entry name" value="PH-like_dom_sf"/>
</dbReference>
<dbReference type="PROSITE" id="PS51089">
    <property type="entry name" value="HP"/>
    <property type="match status" value="1"/>
</dbReference>
<keyword evidence="7" id="KW-1185">Reference proteome</keyword>
<dbReference type="SMART" id="SM00233">
    <property type="entry name" value="PH"/>
    <property type="match status" value="3"/>
</dbReference>
<dbReference type="Pfam" id="PF00626">
    <property type="entry name" value="Gelsolin"/>
    <property type="match status" value="3"/>
</dbReference>
<dbReference type="Gene3D" id="3.40.20.10">
    <property type="entry name" value="Severin"/>
    <property type="match status" value="5"/>
</dbReference>
<dbReference type="GO" id="GO:0051014">
    <property type="term" value="P:actin filament severing"/>
    <property type="evidence" value="ECO:0007669"/>
    <property type="project" value="TreeGrafter"/>
</dbReference>
<dbReference type="GO" id="GO:0005546">
    <property type="term" value="F:phosphatidylinositol-4,5-bisphosphate binding"/>
    <property type="evidence" value="ECO:0007669"/>
    <property type="project" value="TreeGrafter"/>
</dbReference>
<organism evidence="6 7">
    <name type="scientific">Clydaea vesicula</name>
    <dbReference type="NCBI Taxonomy" id="447962"/>
    <lineage>
        <taxon>Eukaryota</taxon>
        <taxon>Fungi</taxon>
        <taxon>Fungi incertae sedis</taxon>
        <taxon>Chytridiomycota</taxon>
        <taxon>Chytridiomycota incertae sedis</taxon>
        <taxon>Chytridiomycetes</taxon>
        <taxon>Lobulomycetales</taxon>
        <taxon>Lobulomycetaceae</taxon>
        <taxon>Clydaea</taxon>
    </lineage>
</organism>
<comment type="caution">
    <text evidence="6">The sequence shown here is derived from an EMBL/GenBank/DDBJ whole genome shotgun (WGS) entry which is preliminary data.</text>
</comment>
<dbReference type="InterPro" id="IPR036322">
    <property type="entry name" value="WD40_repeat_dom_sf"/>
</dbReference>
<dbReference type="SMART" id="SM00153">
    <property type="entry name" value="VHP"/>
    <property type="match status" value="1"/>
</dbReference>
<feature type="domain" description="PH" evidence="4">
    <location>
        <begin position="468"/>
        <end position="573"/>
    </location>
</feature>
<dbReference type="InterPro" id="IPR019775">
    <property type="entry name" value="WD40_repeat_CS"/>
</dbReference>
<protein>
    <submittedName>
        <fullName evidence="6">Coronin-2B</fullName>
    </submittedName>
</protein>
<dbReference type="InterPro" id="IPR001849">
    <property type="entry name" value="PH_domain"/>
</dbReference>
<evidence type="ECO:0000259" key="4">
    <source>
        <dbReference type="PROSITE" id="PS50003"/>
    </source>
</evidence>
<dbReference type="Gene3D" id="1.10.950.10">
    <property type="entry name" value="Villin headpiece domain"/>
    <property type="match status" value="1"/>
</dbReference>
<evidence type="ECO:0000256" key="1">
    <source>
        <dbReference type="ARBA" id="ARBA00022574"/>
    </source>
</evidence>
<dbReference type="PANTHER" id="PTHR11977">
    <property type="entry name" value="VILLIN"/>
    <property type="match status" value="1"/>
</dbReference>
<proteinExistence type="predicted"/>
<dbReference type="SMART" id="SM00262">
    <property type="entry name" value="GEL"/>
    <property type="match status" value="4"/>
</dbReference>
<dbReference type="SUPFAM" id="SSF47050">
    <property type="entry name" value="VHP, Villin headpiece domain"/>
    <property type="match status" value="1"/>
</dbReference>
<feature type="domain" description="PH" evidence="4">
    <location>
        <begin position="616"/>
        <end position="737"/>
    </location>
</feature>
<dbReference type="GO" id="GO:0051015">
    <property type="term" value="F:actin filament binding"/>
    <property type="evidence" value="ECO:0007669"/>
    <property type="project" value="InterPro"/>
</dbReference>
<dbReference type="GO" id="GO:0008154">
    <property type="term" value="P:actin polymerization or depolymerization"/>
    <property type="evidence" value="ECO:0007669"/>
    <property type="project" value="TreeGrafter"/>
</dbReference>
<dbReference type="InterPro" id="IPR003128">
    <property type="entry name" value="Villin_headpiece"/>
</dbReference>
<dbReference type="Pfam" id="PF00169">
    <property type="entry name" value="PH"/>
    <property type="match status" value="1"/>
</dbReference>
<feature type="domain" description="HP" evidence="5">
    <location>
        <begin position="1547"/>
        <end position="1610"/>
    </location>
</feature>
<dbReference type="SMART" id="SM01167">
    <property type="entry name" value="DUF1900"/>
    <property type="match status" value="1"/>
</dbReference>
<dbReference type="SUPFAM" id="SSF50978">
    <property type="entry name" value="WD40 repeat-like"/>
    <property type="match status" value="1"/>
</dbReference>
<evidence type="ECO:0000259" key="5">
    <source>
        <dbReference type="PROSITE" id="PS51089"/>
    </source>
</evidence>
<dbReference type="PRINTS" id="PR00597">
    <property type="entry name" value="GELSOLIN"/>
</dbReference>
<dbReference type="PROSITE" id="PS50082">
    <property type="entry name" value="WD_REPEATS_2"/>
    <property type="match status" value="1"/>
</dbReference>
<dbReference type="InterPro" id="IPR007123">
    <property type="entry name" value="Gelsolin-like_dom"/>
</dbReference>
<dbReference type="PROSITE" id="PS00678">
    <property type="entry name" value="WD_REPEATS_1"/>
    <property type="match status" value="1"/>
</dbReference>
<accession>A0AAD5TXH8</accession>
<dbReference type="PROSITE" id="PS50294">
    <property type="entry name" value="WD_REPEATS_REGION"/>
    <property type="match status" value="1"/>
</dbReference>
<reference evidence="6" key="1">
    <citation type="submission" date="2020-05" db="EMBL/GenBank/DDBJ databases">
        <title>Phylogenomic resolution of chytrid fungi.</title>
        <authorList>
            <person name="Stajich J.E."/>
            <person name="Amses K."/>
            <person name="Simmons R."/>
            <person name="Seto K."/>
            <person name="Myers J."/>
            <person name="Bonds A."/>
            <person name="Quandt C.A."/>
            <person name="Barry K."/>
            <person name="Liu P."/>
            <person name="Grigoriev I."/>
            <person name="Longcore J.E."/>
            <person name="James T.Y."/>
        </authorList>
    </citation>
    <scope>NUCLEOTIDE SEQUENCE</scope>
    <source>
        <strain evidence="6">JEL0476</strain>
    </source>
</reference>
<dbReference type="InterPro" id="IPR007122">
    <property type="entry name" value="Villin/Gelsolin"/>
</dbReference>
<dbReference type="InterPro" id="IPR036886">
    <property type="entry name" value="Villin_headpiece_dom_sf"/>
</dbReference>
<dbReference type="PANTHER" id="PTHR11977:SF51">
    <property type="entry name" value="PROTEIN FLIGHTLESS-1 HOMOLOG"/>
    <property type="match status" value="1"/>
</dbReference>
<dbReference type="InterPro" id="IPR001680">
    <property type="entry name" value="WD40_rpt"/>
</dbReference>
<dbReference type="GO" id="GO:0051016">
    <property type="term" value="P:barbed-end actin filament capping"/>
    <property type="evidence" value="ECO:0007669"/>
    <property type="project" value="TreeGrafter"/>
</dbReference>
<dbReference type="Gene3D" id="2.30.29.30">
    <property type="entry name" value="Pleckstrin-homology domain (PH domain)/Phosphotyrosine-binding domain (PTB)"/>
    <property type="match status" value="2"/>
</dbReference>
<dbReference type="SMART" id="SM00320">
    <property type="entry name" value="WD40"/>
    <property type="match status" value="3"/>
</dbReference>
<sequence length="1610" mass="181503">MDQVKPILSKYKNVFTTTPTKALYTSIKIDQTATTKLKCNDTFFAVPAANSNSISIFPVKMNDLDPIKIENVTPLNLVHGKPISDFEFSPLEPSIIASCTRTDGLVRLWKVPYDLPFQPSTQCSQREVDAANIYLAAHEKRVELIKFHPSVGNILLTSAIDSTVRLWEIEMMQDRISLLCPNEGIVQSMSLDYNGDILAATANNAFLHLYDARAQKLPINSTFTQLNQSKALKVQWLTPDPLILVSGFKEKGIRELLLYDNRKFDSPIQTIVIENTGVGILQPIWDPALPLIYNVAKGEGIRVHELVSGELKSVGILKVEKQATAFDLLPKSVCITAKCEIARFLRLGTDNSVETTSIQVPRVNGDSILQEDLYPALAVVDSSADVNSWFNDNNSIEPIMIDFKTLVALKNNQKDNPFNSIKANLKSKSLLRRANSLTNKNSISPSSSSQNINILASTEPLGPVTTMTVFLDGYILIEKRGWFGSVWEKHYISLKKSRLYVSTDQDSDVPLFYISFSQIKKVEGHSIGKETTPGNKSNQVGFSIETNEQTWYFKAATFMERENWVQNLTKVITQKSTAEMVKKETQLVRPRSATTQSQPGLSHVSLSNLTVGNSNNASLFGLLGCLSNSFSNVKKSGGHVWLNKIVVLDEEGFIHIHPGDMKGFTQGKPPLESMNLSSVISVRLTDTTTNCENDENFMQETGMSIFQINSTKRVTFFQCKTAYEAANWVLEIRRVITARGIYPAAELVNNDVMEGVILDIATPQGPSLNSTLLGYPEGSKIWLSIIDGSFYYFQSNLSTSPSHVISSSQFEEVRLDSFDNEFQSDIKTDNKTSKISLSKSINSLRNVTYFDVLFSGLTIRHFVKSEEERGVWIKELSKSRMETFDLLGKVGINQDQILKEELARAKGEIFNDAGAKNIEFLDEKKVERGEQKCLIATVGKTKLIIALVESSWKSLKIDGSFVLDAGMEIYHWNGPNSSRMCQARAMGVASRIRKERGTKPKIFLIEKDDPELFIKFLSLLGLEATDPNFKNFVSNIPSSDQKHIEQIPAFRIFKVIQTQIRKRRLQLVYEGNLPSKSLLESSSVFILQCAPGEVFVWYGKESNADNRILATVIVRRLAYQMQEQGASNCVGATWITVQKVSEGCEYAVWKEKFIDYEGSLPISMRTIEKKGNIVREIQQIPIDIDRLLSKNDFVDTSCVDDGKSGTYKIYRVKDFTKDEVVGNLIGQFFRGESYIILYTYKPPQSGVEKCISYFWQGSESSITEKGTSALMTIEIAEQTKGDVVQVRVVEGKEPKHMCLLFKDSIITRLGVSTRENLDSVMAFDIREAFDSGVCKAVECEISELSFSSSSVLIIQTKTCSWIWEGEHSTEEEKKYATMILKRFNKNAAVNIVKEGEKLSEELNKILKVNGFNFNNLPNLKLKTAKYKPRLFSVSSGSGMVKVEEVLKFTVDDLDLNISMILDIGEKIYFWIGPSSKPSEKKIGMETVKKYLEKSLVHKKDTKLLVVYAYQETIDFIKNFQGWTAKRFLKEKKNSTPKETPLEEVLKEYTKVTYSVEVLLGDKLPENVDPKTKESYLSEDDFECIFGMKREDYLKIQPWKREEIRKKFGFF</sequence>
<keyword evidence="2" id="KW-0677">Repeat</keyword>
<dbReference type="InterPro" id="IPR015943">
    <property type="entry name" value="WD40/YVTN_repeat-like_dom_sf"/>
</dbReference>
<dbReference type="GO" id="GO:0005737">
    <property type="term" value="C:cytoplasm"/>
    <property type="evidence" value="ECO:0007669"/>
    <property type="project" value="TreeGrafter"/>
</dbReference>